<dbReference type="FunFam" id="2.60.40.10:FF:000189">
    <property type="entry name" value="Neogenin isoform 3"/>
    <property type="match status" value="1"/>
</dbReference>
<evidence type="ECO:0000256" key="3">
    <source>
        <dbReference type="ARBA" id="ARBA00023157"/>
    </source>
</evidence>
<evidence type="ECO:0000313" key="7">
    <source>
        <dbReference type="Proteomes" id="UP000537779"/>
    </source>
</evidence>
<evidence type="ECO:0000313" key="6">
    <source>
        <dbReference type="EMBL" id="NXM07330.1"/>
    </source>
</evidence>
<dbReference type="SMART" id="SM00408">
    <property type="entry name" value="IGc2"/>
    <property type="match status" value="1"/>
</dbReference>
<dbReference type="InterPro" id="IPR013783">
    <property type="entry name" value="Ig-like_fold"/>
</dbReference>
<dbReference type="Pfam" id="PF13927">
    <property type="entry name" value="Ig_3"/>
    <property type="match status" value="1"/>
</dbReference>
<evidence type="ECO:0000256" key="2">
    <source>
        <dbReference type="ARBA" id="ARBA00022737"/>
    </source>
</evidence>
<feature type="domain" description="Ig-like" evidence="5">
    <location>
        <begin position="1"/>
        <end position="90"/>
    </location>
</feature>
<dbReference type="SUPFAM" id="SSF48726">
    <property type="entry name" value="Immunoglobulin"/>
    <property type="match status" value="1"/>
</dbReference>
<dbReference type="InterPro" id="IPR007110">
    <property type="entry name" value="Ig-like_dom"/>
</dbReference>
<feature type="non-terminal residue" evidence="6">
    <location>
        <position position="1"/>
    </location>
</feature>
<comment type="caution">
    <text evidence="6">The sequence shown here is derived from an EMBL/GenBank/DDBJ whole genome shotgun (WGS) entry which is preliminary data.</text>
</comment>
<keyword evidence="7" id="KW-1185">Reference proteome</keyword>
<dbReference type="Gene3D" id="2.60.40.10">
    <property type="entry name" value="Immunoglobulins"/>
    <property type="match status" value="1"/>
</dbReference>
<evidence type="ECO:0000256" key="1">
    <source>
        <dbReference type="ARBA" id="ARBA00009588"/>
    </source>
</evidence>
<sequence>PSDVTAPRGSTVTLPCSARSGRGVPAIGWRKDAIDIHLQPDPRRELLPDGSLLLRDLLHSRHHKPDEGIYQCRASLPGVGTIVSRAAKLTVAGE</sequence>
<name>A0A7L0XV80_TYRSA</name>
<dbReference type="AlphaFoldDB" id="A0A7L0XV80"/>
<evidence type="ECO:0000256" key="4">
    <source>
        <dbReference type="ARBA" id="ARBA00023319"/>
    </source>
</evidence>
<dbReference type="InterPro" id="IPR036179">
    <property type="entry name" value="Ig-like_dom_sf"/>
</dbReference>
<proteinExistence type="inferred from homology"/>
<dbReference type="InterPro" id="IPR003598">
    <property type="entry name" value="Ig_sub2"/>
</dbReference>
<dbReference type="SMART" id="SM00409">
    <property type="entry name" value="IG"/>
    <property type="match status" value="1"/>
</dbReference>
<dbReference type="InterPro" id="IPR003599">
    <property type="entry name" value="Ig_sub"/>
</dbReference>
<evidence type="ECO:0000259" key="5">
    <source>
        <dbReference type="PROSITE" id="PS50835"/>
    </source>
</evidence>
<reference evidence="6 7" key="1">
    <citation type="submission" date="2019-09" db="EMBL/GenBank/DDBJ databases">
        <title>Bird 10,000 Genomes (B10K) Project - Family phase.</title>
        <authorList>
            <person name="Zhang G."/>
        </authorList>
    </citation>
    <scope>NUCLEOTIDE SEQUENCE [LARGE SCALE GENOMIC DNA]</scope>
    <source>
        <strain evidence="6">B10K-DU-001-37</strain>
        <tissue evidence="6">Muscle</tissue>
    </source>
</reference>
<comment type="similarity">
    <text evidence="1">Belongs to the immunoglobulin superfamily. DCC family.</text>
</comment>
<dbReference type="PROSITE" id="PS50835">
    <property type="entry name" value="IG_LIKE"/>
    <property type="match status" value="1"/>
</dbReference>
<keyword evidence="3" id="KW-1015">Disulfide bond</keyword>
<dbReference type="EMBL" id="VXAW01011373">
    <property type="protein sequence ID" value="NXM07330.1"/>
    <property type="molecule type" value="Genomic_DNA"/>
</dbReference>
<accession>A0A7L0XV80</accession>
<gene>
    <name evidence="6" type="primary">Dcc</name>
    <name evidence="6" type="ORF">TYRSAV_R05909</name>
</gene>
<keyword evidence="4" id="KW-0393">Immunoglobulin domain</keyword>
<feature type="non-terminal residue" evidence="6">
    <location>
        <position position="94"/>
    </location>
</feature>
<dbReference type="Proteomes" id="UP000537779">
    <property type="component" value="Unassembled WGS sequence"/>
</dbReference>
<organism evidence="6 7">
    <name type="scientific">Tyrannus savana</name>
    <name type="common">Fork-tailed flycatcher</name>
    <name type="synonym">Muscivora tyrannus</name>
    <dbReference type="NCBI Taxonomy" id="137541"/>
    <lineage>
        <taxon>Eukaryota</taxon>
        <taxon>Metazoa</taxon>
        <taxon>Chordata</taxon>
        <taxon>Craniata</taxon>
        <taxon>Vertebrata</taxon>
        <taxon>Euteleostomi</taxon>
        <taxon>Archelosauria</taxon>
        <taxon>Archosauria</taxon>
        <taxon>Dinosauria</taxon>
        <taxon>Saurischia</taxon>
        <taxon>Theropoda</taxon>
        <taxon>Coelurosauria</taxon>
        <taxon>Aves</taxon>
        <taxon>Neognathae</taxon>
        <taxon>Neoaves</taxon>
        <taxon>Telluraves</taxon>
        <taxon>Australaves</taxon>
        <taxon>Passeriformes</taxon>
        <taxon>Tyrannidae</taxon>
        <taxon>Tyrannus</taxon>
    </lineage>
</organism>
<protein>
    <submittedName>
        <fullName evidence="6">DCC protein</fullName>
    </submittedName>
</protein>
<keyword evidence="2" id="KW-0677">Repeat</keyword>